<dbReference type="GO" id="GO:0034040">
    <property type="term" value="F:ATPase-coupled lipid transmembrane transporter activity"/>
    <property type="evidence" value="ECO:0007669"/>
    <property type="project" value="TreeGrafter"/>
</dbReference>
<protein>
    <submittedName>
        <fullName evidence="10">ATP-binding cassette, subfamily C, CydD</fullName>
    </submittedName>
</protein>
<dbReference type="Proteomes" id="UP000243207">
    <property type="component" value="Chromosome I"/>
</dbReference>
<dbReference type="GO" id="GO:0005524">
    <property type="term" value="F:ATP binding"/>
    <property type="evidence" value="ECO:0007669"/>
    <property type="project" value="UniProtKB-KW"/>
</dbReference>
<dbReference type="InterPro" id="IPR003593">
    <property type="entry name" value="AAA+_ATPase"/>
</dbReference>
<dbReference type="OrthoDB" id="9806127at2"/>
<dbReference type="GO" id="GO:0140359">
    <property type="term" value="F:ABC-type transporter activity"/>
    <property type="evidence" value="ECO:0007669"/>
    <property type="project" value="InterPro"/>
</dbReference>
<organism evidence="10 11">
    <name type="scientific">Halopseudomonas xinjiangensis</name>
    <dbReference type="NCBI Taxonomy" id="487184"/>
    <lineage>
        <taxon>Bacteria</taxon>
        <taxon>Pseudomonadati</taxon>
        <taxon>Pseudomonadota</taxon>
        <taxon>Gammaproteobacteria</taxon>
        <taxon>Pseudomonadales</taxon>
        <taxon>Pseudomonadaceae</taxon>
        <taxon>Halopseudomonas</taxon>
    </lineage>
</organism>
<dbReference type="Pfam" id="PF00664">
    <property type="entry name" value="ABC_membrane"/>
    <property type="match status" value="1"/>
</dbReference>
<proteinExistence type="predicted"/>
<feature type="transmembrane region" description="Helical" evidence="7">
    <location>
        <begin position="172"/>
        <end position="192"/>
    </location>
</feature>
<name>A0A1H1YX49_9GAMM</name>
<dbReference type="PROSITE" id="PS00211">
    <property type="entry name" value="ABC_TRANSPORTER_1"/>
    <property type="match status" value="1"/>
</dbReference>
<dbReference type="InterPro" id="IPR027417">
    <property type="entry name" value="P-loop_NTPase"/>
</dbReference>
<feature type="transmembrane region" description="Helical" evidence="7">
    <location>
        <begin position="286"/>
        <end position="305"/>
    </location>
</feature>
<keyword evidence="3" id="KW-0547">Nucleotide-binding</keyword>
<dbReference type="PANTHER" id="PTHR24221:SF261">
    <property type="entry name" value="GLUTATHIONE_L-CYSTEINE TRANSPORT SYSTEM ATP-BINDING_PERMEASE PROTEIN CYDD"/>
    <property type="match status" value="1"/>
</dbReference>
<feature type="domain" description="ABC transporter" evidence="8">
    <location>
        <begin position="356"/>
        <end position="565"/>
    </location>
</feature>
<evidence type="ECO:0000256" key="7">
    <source>
        <dbReference type="SAM" id="Phobius"/>
    </source>
</evidence>
<dbReference type="NCBIfam" id="TIGR02857">
    <property type="entry name" value="CydD"/>
    <property type="match status" value="1"/>
</dbReference>
<sequence length="565" mass="61042">MKAITIDRQRRARARQWLQRYQRPVRSWLLGALAAALCNVVATVLQLGLMAWLIQRILVDQVSVSQLLKPAMALACAVLLRALSQALHDYCAQRASARVRQQVRFDLLQRWAVAGPVGLAGRSSATLANHWIEQVQALDGYYARFATQQWLALAGPLLIGLVVLWQDWVAALFLFLAGPLIPLFMALVGMSAERLSQQHVLEAGRLAGHFLDRVRSLTTLQLFGQVPAAVADVRAAADRYRRINMRTLRVAFLSSAVLEFFAAAAIAVVAMYIGFGLLGYIDFGPAGELTLFSGLFILLLAPEFFQPLRTLAQHYHDRAAALGAADTFADFEREGDDPQTVSAGSATAPQAWAQQVRVDALGLSYPGRGRVLDGVELHVQRGEVVALVGPSGSGKSSLLHCLAGFVTPDTGSITVFGKPAGSLPVAWLDQRPLLIQGSWADNLRFTAPDARPQAMRAALDAAGLTDLLDQQAAGLDAPLGEQGRGLSGGQARRLALARAWLIRSDLVLLDEPTAGLDETSQQPVIEAIARLAASGRTVIVATHHPALMTVADRCLRVEQGHLYHA</sequence>
<dbReference type="InterPro" id="IPR017871">
    <property type="entry name" value="ABC_transporter-like_CS"/>
</dbReference>
<evidence type="ECO:0000256" key="3">
    <source>
        <dbReference type="ARBA" id="ARBA00022741"/>
    </source>
</evidence>
<keyword evidence="6 7" id="KW-0472">Membrane</keyword>
<evidence type="ECO:0000313" key="10">
    <source>
        <dbReference type="EMBL" id="SDT26125.1"/>
    </source>
</evidence>
<dbReference type="InterPro" id="IPR036640">
    <property type="entry name" value="ABC1_TM_sf"/>
</dbReference>
<dbReference type="GO" id="GO:0005886">
    <property type="term" value="C:plasma membrane"/>
    <property type="evidence" value="ECO:0007669"/>
    <property type="project" value="UniProtKB-SubCell"/>
</dbReference>
<comment type="subcellular location">
    <subcellularLocation>
        <location evidence="1">Cell membrane</location>
        <topology evidence="1">Multi-pass membrane protein</topology>
    </subcellularLocation>
</comment>
<dbReference type="PROSITE" id="PS50893">
    <property type="entry name" value="ABC_TRANSPORTER_2"/>
    <property type="match status" value="1"/>
</dbReference>
<dbReference type="PROSITE" id="PS50929">
    <property type="entry name" value="ABC_TM1F"/>
    <property type="match status" value="1"/>
</dbReference>
<dbReference type="InterPro" id="IPR003439">
    <property type="entry name" value="ABC_transporter-like_ATP-bd"/>
</dbReference>
<evidence type="ECO:0000259" key="8">
    <source>
        <dbReference type="PROSITE" id="PS50893"/>
    </source>
</evidence>
<keyword evidence="11" id="KW-1185">Reference proteome</keyword>
<accession>A0A1H1YX49</accession>
<dbReference type="GO" id="GO:0042883">
    <property type="term" value="P:cysteine transport"/>
    <property type="evidence" value="ECO:0007669"/>
    <property type="project" value="InterPro"/>
</dbReference>
<evidence type="ECO:0000256" key="6">
    <source>
        <dbReference type="ARBA" id="ARBA00023136"/>
    </source>
</evidence>
<reference evidence="11" key="1">
    <citation type="submission" date="2016-10" db="EMBL/GenBank/DDBJ databases">
        <authorList>
            <person name="Varghese N."/>
            <person name="Submissions S."/>
        </authorList>
    </citation>
    <scope>NUCLEOTIDE SEQUENCE [LARGE SCALE GENOMIC DNA]</scope>
    <source>
        <strain evidence="11">NRRL B-51270</strain>
    </source>
</reference>
<dbReference type="AlphaFoldDB" id="A0A1H1YX49"/>
<dbReference type="STRING" id="487184.SAMN05216421_3304"/>
<dbReference type="SUPFAM" id="SSF52540">
    <property type="entry name" value="P-loop containing nucleoside triphosphate hydrolases"/>
    <property type="match status" value="1"/>
</dbReference>
<dbReference type="SUPFAM" id="SSF90123">
    <property type="entry name" value="ABC transporter transmembrane region"/>
    <property type="match status" value="1"/>
</dbReference>
<feature type="domain" description="ABC transmembrane type-1" evidence="9">
    <location>
        <begin position="30"/>
        <end position="320"/>
    </location>
</feature>
<evidence type="ECO:0000256" key="4">
    <source>
        <dbReference type="ARBA" id="ARBA00022840"/>
    </source>
</evidence>
<evidence type="ECO:0000256" key="1">
    <source>
        <dbReference type="ARBA" id="ARBA00004651"/>
    </source>
</evidence>
<feature type="transmembrane region" description="Helical" evidence="7">
    <location>
        <begin position="150"/>
        <end position="166"/>
    </location>
</feature>
<evidence type="ECO:0000259" key="9">
    <source>
        <dbReference type="PROSITE" id="PS50929"/>
    </source>
</evidence>
<keyword evidence="4 10" id="KW-0067">ATP-binding</keyword>
<dbReference type="RefSeq" id="WP_093397060.1">
    <property type="nucleotide sequence ID" value="NZ_LT629736.1"/>
</dbReference>
<feature type="transmembrane region" description="Helical" evidence="7">
    <location>
        <begin position="66"/>
        <end position="84"/>
    </location>
</feature>
<dbReference type="Gene3D" id="1.20.1560.10">
    <property type="entry name" value="ABC transporter type 1, transmembrane domain"/>
    <property type="match status" value="1"/>
</dbReference>
<feature type="transmembrane region" description="Helical" evidence="7">
    <location>
        <begin position="28"/>
        <end position="54"/>
    </location>
</feature>
<dbReference type="SMART" id="SM00382">
    <property type="entry name" value="AAA"/>
    <property type="match status" value="1"/>
</dbReference>
<dbReference type="GO" id="GO:0016887">
    <property type="term" value="F:ATP hydrolysis activity"/>
    <property type="evidence" value="ECO:0007669"/>
    <property type="project" value="InterPro"/>
</dbReference>
<dbReference type="InterPro" id="IPR039421">
    <property type="entry name" value="Type_1_exporter"/>
</dbReference>
<dbReference type="CDD" id="cd18584">
    <property type="entry name" value="ABC_6TM_AarD_CydD"/>
    <property type="match status" value="1"/>
</dbReference>
<keyword evidence="5 7" id="KW-1133">Transmembrane helix</keyword>
<feature type="transmembrane region" description="Helical" evidence="7">
    <location>
        <begin position="250"/>
        <end position="274"/>
    </location>
</feature>
<keyword evidence="2 7" id="KW-0812">Transmembrane</keyword>
<evidence type="ECO:0000256" key="2">
    <source>
        <dbReference type="ARBA" id="ARBA00022692"/>
    </source>
</evidence>
<dbReference type="InterPro" id="IPR011527">
    <property type="entry name" value="ABC1_TM_dom"/>
</dbReference>
<dbReference type="Pfam" id="PF00005">
    <property type="entry name" value="ABC_tran"/>
    <property type="match status" value="1"/>
</dbReference>
<dbReference type="EMBL" id="LT629736">
    <property type="protein sequence ID" value="SDT26125.1"/>
    <property type="molecule type" value="Genomic_DNA"/>
</dbReference>
<evidence type="ECO:0000313" key="11">
    <source>
        <dbReference type="Proteomes" id="UP000243207"/>
    </source>
</evidence>
<dbReference type="InterPro" id="IPR014216">
    <property type="entry name" value="ABC_transptr_CydD"/>
</dbReference>
<dbReference type="Gene3D" id="3.40.50.300">
    <property type="entry name" value="P-loop containing nucleotide triphosphate hydrolases"/>
    <property type="match status" value="1"/>
</dbReference>
<dbReference type="PANTHER" id="PTHR24221">
    <property type="entry name" value="ATP-BINDING CASSETTE SUB-FAMILY B"/>
    <property type="match status" value="1"/>
</dbReference>
<gene>
    <name evidence="10" type="ORF">SAMN05216421_3304</name>
</gene>
<evidence type="ECO:0000256" key="5">
    <source>
        <dbReference type="ARBA" id="ARBA00022989"/>
    </source>
</evidence>